<dbReference type="PANTHER" id="PTHR38847">
    <property type="match status" value="1"/>
</dbReference>
<proteinExistence type="predicted"/>
<dbReference type="InterPro" id="IPR025649">
    <property type="entry name" value="DUF4360"/>
</dbReference>
<protein>
    <submittedName>
        <fullName evidence="2">Uncharacterized protein DUF4360</fullName>
    </submittedName>
</protein>
<dbReference type="RefSeq" id="WP_071808027.1">
    <property type="nucleotide sequence ID" value="NZ_RJKL01000001.1"/>
</dbReference>
<dbReference type="EMBL" id="RJKL01000001">
    <property type="protein sequence ID" value="ROP33595.1"/>
    <property type="molecule type" value="Genomic_DNA"/>
</dbReference>
<feature type="chain" id="PRO_5038466010" evidence="1">
    <location>
        <begin position="20"/>
        <end position="216"/>
    </location>
</feature>
<sequence length="216" mass="22824">MSKLLKSLLVTGAALSILAGGLPALGAPAASTSALSAPPPGRITIRLVTANGSGCPLGTTTVAPFADNEGFTVTYSSYLAQGGGGVSPAENRKNCQLAVEARVPQGFTYAIAEVTYRGFMQLERYATGLQKASYYFAGDTTTAEVQRSFNGPVTDNWNVTHQANTYVWAPCATTRNININSELRVSGRSSTPTSIMTMDSTDASVSTVYRFAWRQC</sequence>
<dbReference type="Proteomes" id="UP000271683">
    <property type="component" value="Unassembled WGS sequence"/>
</dbReference>
<keyword evidence="1" id="KW-0732">Signal</keyword>
<name>A0A3N1GTJ0_9ACTN</name>
<organism evidence="2 3">
    <name type="scientific">Couchioplanes caeruleus</name>
    <dbReference type="NCBI Taxonomy" id="56438"/>
    <lineage>
        <taxon>Bacteria</taxon>
        <taxon>Bacillati</taxon>
        <taxon>Actinomycetota</taxon>
        <taxon>Actinomycetes</taxon>
        <taxon>Micromonosporales</taxon>
        <taxon>Micromonosporaceae</taxon>
        <taxon>Couchioplanes</taxon>
    </lineage>
</organism>
<comment type="caution">
    <text evidence="2">The sequence shown here is derived from an EMBL/GenBank/DDBJ whole genome shotgun (WGS) entry which is preliminary data.</text>
</comment>
<dbReference type="Pfam" id="PF14273">
    <property type="entry name" value="DUF4360"/>
    <property type="match status" value="1"/>
</dbReference>
<feature type="signal peptide" evidence="1">
    <location>
        <begin position="1"/>
        <end position="19"/>
    </location>
</feature>
<evidence type="ECO:0000313" key="3">
    <source>
        <dbReference type="Proteomes" id="UP000271683"/>
    </source>
</evidence>
<dbReference type="PANTHER" id="PTHR38847:SF1">
    <property type="entry name" value="PSEUDOURIDINE SYNTHASE RSUA_RLUA-LIKE DOMAIN-CONTAINING PROTEIN"/>
    <property type="match status" value="1"/>
</dbReference>
<accession>A0A3N1GTJ0</accession>
<gene>
    <name evidence="2" type="ORF">EDD30_6603</name>
</gene>
<dbReference type="AlphaFoldDB" id="A0A3N1GTJ0"/>
<evidence type="ECO:0000313" key="2">
    <source>
        <dbReference type="EMBL" id="ROP33595.1"/>
    </source>
</evidence>
<evidence type="ECO:0000256" key="1">
    <source>
        <dbReference type="SAM" id="SignalP"/>
    </source>
</evidence>
<reference evidence="2 3" key="1">
    <citation type="submission" date="2018-11" db="EMBL/GenBank/DDBJ databases">
        <title>Sequencing the genomes of 1000 actinobacteria strains.</title>
        <authorList>
            <person name="Klenk H.-P."/>
        </authorList>
    </citation>
    <scope>NUCLEOTIDE SEQUENCE [LARGE SCALE GENOMIC DNA]</scope>
    <source>
        <strain evidence="2 3">DSM 43634</strain>
    </source>
</reference>